<name>A0ABY4RQZ7_9BACL</name>
<keyword evidence="2" id="KW-1185">Reference proteome</keyword>
<evidence type="ECO:0000313" key="1">
    <source>
        <dbReference type="EMBL" id="UQZ83782.1"/>
    </source>
</evidence>
<dbReference type="EMBL" id="CP027059">
    <property type="protein sequence ID" value="UQZ83782.1"/>
    <property type="molecule type" value="Genomic_DNA"/>
</dbReference>
<dbReference type="Proteomes" id="UP001057134">
    <property type="component" value="Chromosome"/>
</dbReference>
<organism evidence="1 2">
    <name type="scientific">Paenibacillus konkukensis</name>
    <dbReference type="NCBI Taxonomy" id="2020716"/>
    <lineage>
        <taxon>Bacteria</taxon>
        <taxon>Bacillati</taxon>
        <taxon>Bacillota</taxon>
        <taxon>Bacilli</taxon>
        <taxon>Bacillales</taxon>
        <taxon>Paenibacillaceae</taxon>
        <taxon>Paenibacillus</taxon>
    </lineage>
</organism>
<proteinExistence type="predicted"/>
<dbReference type="RefSeq" id="WP_249865766.1">
    <property type="nucleotide sequence ID" value="NZ_CP027059.1"/>
</dbReference>
<accession>A0ABY4RQZ7</accession>
<sequence length="166" mass="18340">MSVVKLPQPVGLRIEIARAAGLSDETIIELIRRKDAETLRRTGPESLPWDILIEHGAERGEELERAIREGYAFTFLTVRGLIHYLLYRFGLKEGADYTRSEGALEGVPLTGAQLSGLRSAIPSFWRISEQPPGEDGQPERAAAGTFRIERLHYEAIRIEGGEAAGA</sequence>
<reference evidence="1" key="2">
    <citation type="journal article" date="2021" name="J Anim Sci Technol">
        <title>Complete genome sequence of Paenibacillus konkukensis sp. nov. SK3146 as a potential probiotic strain.</title>
        <authorList>
            <person name="Jung H.I."/>
            <person name="Park S."/>
            <person name="Niu K.M."/>
            <person name="Lee S.W."/>
            <person name="Kothari D."/>
            <person name="Yi K.J."/>
            <person name="Kim S.K."/>
        </authorList>
    </citation>
    <scope>NUCLEOTIDE SEQUENCE</scope>
    <source>
        <strain evidence="1">SK3146</strain>
    </source>
</reference>
<evidence type="ECO:0000313" key="2">
    <source>
        <dbReference type="Proteomes" id="UP001057134"/>
    </source>
</evidence>
<protein>
    <submittedName>
        <fullName evidence="1">Uncharacterized protein</fullName>
    </submittedName>
</protein>
<gene>
    <name evidence="1" type="ORF">SK3146_02989</name>
</gene>
<reference evidence="1" key="1">
    <citation type="submission" date="2018-02" db="EMBL/GenBank/DDBJ databases">
        <authorList>
            <person name="Kim S.-K."/>
            <person name="Jung H.-I."/>
            <person name="Lee S.-W."/>
        </authorList>
    </citation>
    <scope>NUCLEOTIDE SEQUENCE</scope>
    <source>
        <strain evidence="1">SK3146</strain>
    </source>
</reference>